<dbReference type="Gene3D" id="3.40.630.30">
    <property type="match status" value="1"/>
</dbReference>
<keyword evidence="5" id="KW-1185">Reference proteome</keyword>
<organism evidence="4 5">
    <name type="scientific">Arthrobacter terrae</name>
    <dbReference type="NCBI Taxonomy" id="2935737"/>
    <lineage>
        <taxon>Bacteria</taxon>
        <taxon>Bacillati</taxon>
        <taxon>Actinomycetota</taxon>
        <taxon>Actinomycetes</taxon>
        <taxon>Micrococcales</taxon>
        <taxon>Micrococcaceae</taxon>
        <taxon>Arthrobacter</taxon>
    </lineage>
</organism>
<keyword evidence="2" id="KW-0012">Acyltransferase</keyword>
<dbReference type="Pfam" id="PF00583">
    <property type="entry name" value="Acetyltransf_1"/>
    <property type="match status" value="1"/>
</dbReference>
<accession>A0A931G3R9</accession>
<dbReference type="GO" id="GO:0016747">
    <property type="term" value="F:acyltransferase activity, transferring groups other than amino-acyl groups"/>
    <property type="evidence" value="ECO:0007669"/>
    <property type="project" value="InterPro"/>
</dbReference>
<dbReference type="PANTHER" id="PTHR43877">
    <property type="entry name" value="AMINOALKYLPHOSPHONATE N-ACETYLTRANSFERASE-RELATED-RELATED"/>
    <property type="match status" value="1"/>
</dbReference>
<dbReference type="SUPFAM" id="SSF55729">
    <property type="entry name" value="Acyl-CoA N-acyltransferases (Nat)"/>
    <property type="match status" value="1"/>
</dbReference>
<evidence type="ECO:0000256" key="2">
    <source>
        <dbReference type="ARBA" id="ARBA00023315"/>
    </source>
</evidence>
<name>A0A931G3R9_9MICC</name>
<dbReference type="EMBL" id="JADNYM010000001">
    <property type="protein sequence ID" value="MBG0738028.1"/>
    <property type="molecule type" value="Genomic_DNA"/>
</dbReference>
<feature type="domain" description="N-acetyltransferase" evidence="3">
    <location>
        <begin position="8"/>
        <end position="160"/>
    </location>
</feature>
<protein>
    <submittedName>
        <fullName evidence="4">GNAT family N-acetyltransferase</fullName>
    </submittedName>
</protein>
<keyword evidence="1" id="KW-0808">Transferase</keyword>
<dbReference type="Proteomes" id="UP000655366">
    <property type="component" value="Unassembled WGS sequence"/>
</dbReference>
<dbReference type="InterPro" id="IPR016181">
    <property type="entry name" value="Acyl_CoA_acyltransferase"/>
</dbReference>
<dbReference type="InterPro" id="IPR050832">
    <property type="entry name" value="Bact_Acetyltransf"/>
</dbReference>
<evidence type="ECO:0000259" key="3">
    <source>
        <dbReference type="PROSITE" id="PS51186"/>
    </source>
</evidence>
<sequence length="165" mass="17376">MLIPVSDQTLEQLVVAATTDATADEVTPPLTPGGEWTSERIEWLRHYHRSNSAGPNGATGESTWAVVASGVVCGSARLKANDEKGVFETGIWLTQTARGRGVARAAMAGIIEKAAERGAREVIADTAAGNLAAQRLLDHLGFQLSPSTETGRVEAKLELTSPTIV</sequence>
<reference evidence="4 5" key="1">
    <citation type="submission" date="2020-11" db="EMBL/GenBank/DDBJ databases">
        <title>Arthrobacter antarcticus sp. nov., isolated from Antarctic Soil.</title>
        <authorList>
            <person name="Li J."/>
        </authorList>
    </citation>
    <scope>NUCLEOTIDE SEQUENCE [LARGE SCALE GENOMIC DNA]</scope>
    <source>
        <strain evidence="4 5">Z1-20</strain>
    </source>
</reference>
<dbReference type="PROSITE" id="PS51186">
    <property type="entry name" value="GNAT"/>
    <property type="match status" value="1"/>
</dbReference>
<dbReference type="AlphaFoldDB" id="A0A931G3R9"/>
<evidence type="ECO:0000256" key="1">
    <source>
        <dbReference type="ARBA" id="ARBA00022679"/>
    </source>
</evidence>
<evidence type="ECO:0000313" key="5">
    <source>
        <dbReference type="Proteomes" id="UP000655366"/>
    </source>
</evidence>
<evidence type="ECO:0000313" key="4">
    <source>
        <dbReference type="EMBL" id="MBG0738028.1"/>
    </source>
</evidence>
<dbReference type="CDD" id="cd04301">
    <property type="entry name" value="NAT_SF"/>
    <property type="match status" value="1"/>
</dbReference>
<comment type="caution">
    <text evidence="4">The sequence shown here is derived from an EMBL/GenBank/DDBJ whole genome shotgun (WGS) entry which is preliminary data.</text>
</comment>
<gene>
    <name evidence="4" type="ORF">IV500_01065</name>
</gene>
<proteinExistence type="predicted"/>
<dbReference type="InterPro" id="IPR000182">
    <property type="entry name" value="GNAT_dom"/>
</dbReference>